<dbReference type="PANTHER" id="PTHR10426">
    <property type="entry name" value="STRICTOSIDINE SYNTHASE-RELATED"/>
    <property type="match status" value="1"/>
</dbReference>
<keyword evidence="8" id="KW-0456">Lyase</keyword>
<dbReference type="SMR" id="A0A2H9ZWW3"/>
<evidence type="ECO:0000256" key="6">
    <source>
        <dbReference type="SAM" id="SignalP"/>
    </source>
</evidence>
<evidence type="ECO:0000313" key="8">
    <source>
        <dbReference type="EMBL" id="PKA47766.1"/>
    </source>
</evidence>
<dbReference type="Proteomes" id="UP000236161">
    <property type="component" value="Unassembled WGS sequence"/>
</dbReference>
<sequence>MDIPDASRRHRRRGFRLSFGLLLLALSPVPLALFIAGRSDFDPAPFPADFLQPSPAAETEHGAMLATGELVGEGKLPGPEDLAYDEEEGYLYTGCADGWIRRVLLAGEAAVEDWADVGGRPLGVALSPDGGLVVAESEKGLLKVSKERKITLLTDEADGQKFKLTDGVHVASDGTIFFTDASYKYDLESHFLDFLEGRPHGRLLSYNPVTNHTTVLARDLYFANGISVAPDQNSLIFCETPLRRCRRYHIRGEKNGTIEEFMENLPGFPDNIRYIRDNNYLIALCTERNLLWDLLMKYPLLRKLKFLLGSHLANIPPMRNSGLMRVSLDGKPMAIFSDPHLSLVTSGLQIGKHLYFGSLHENHILRVDLTKLENVANK</sequence>
<evidence type="ECO:0000256" key="5">
    <source>
        <dbReference type="ARBA" id="ARBA00023180"/>
    </source>
</evidence>
<evidence type="ECO:0000256" key="1">
    <source>
        <dbReference type="ARBA" id="ARBA00004116"/>
    </source>
</evidence>
<keyword evidence="6" id="KW-0732">Signal</keyword>
<comment type="subcellular location">
    <subcellularLocation>
        <location evidence="1">Vacuole</location>
    </subcellularLocation>
</comment>
<comment type="similarity">
    <text evidence="2">Belongs to the strictosidine synthase family.</text>
</comment>
<dbReference type="GO" id="GO:0016829">
    <property type="term" value="F:lyase activity"/>
    <property type="evidence" value="ECO:0007669"/>
    <property type="project" value="UniProtKB-KW"/>
</dbReference>
<dbReference type="OrthoDB" id="5307922at2759"/>
<protein>
    <submittedName>
        <fullName evidence="8">Strictosidine synthase 1</fullName>
        <ecNumber evidence="8">4.3.3.2</ecNumber>
    </submittedName>
</protein>
<organism evidence="8 9">
    <name type="scientific">Apostasia shenzhenica</name>
    <dbReference type="NCBI Taxonomy" id="1088818"/>
    <lineage>
        <taxon>Eukaryota</taxon>
        <taxon>Viridiplantae</taxon>
        <taxon>Streptophyta</taxon>
        <taxon>Embryophyta</taxon>
        <taxon>Tracheophyta</taxon>
        <taxon>Spermatophyta</taxon>
        <taxon>Magnoliopsida</taxon>
        <taxon>Liliopsida</taxon>
        <taxon>Asparagales</taxon>
        <taxon>Orchidaceae</taxon>
        <taxon>Apostasioideae</taxon>
        <taxon>Apostasia</taxon>
    </lineage>
</organism>
<dbReference type="Pfam" id="PF20067">
    <property type="entry name" value="SSL_N"/>
    <property type="match status" value="1"/>
</dbReference>
<dbReference type="Pfam" id="PF03088">
    <property type="entry name" value="Str_synth"/>
    <property type="match status" value="1"/>
</dbReference>
<dbReference type="AlphaFoldDB" id="A0A2H9ZWW3"/>
<evidence type="ECO:0000256" key="4">
    <source>
        <dbReference type="ARBA" id="ARBA00022554"/>
    </source>
</evidence>
<evidence type="ECO:0000256" key="2">
    <source>
        <dbReference type="ARBA" id="ARBA00009191"/>
    </source>
</evidence>
<dbReference type="GO" id="GO:0016787">
    <property type="term" value="F:hydrolase activity"/>
    <property type="evidence" value="ECO:0007669"/>
    <property type="project" value="TreeGrafter"/>
</dbReference>
<keyword evidence="9" id="KW-1185">Reference proteome</keyword>
<dbReference type="STRING" id="1088818.A0A2H9ZWW3"/>
<name>A0A2H9ZWW3_9ASPA</name>
<feature type="chain" id="PRO_5014155473" evidence="6">
    <location>
        <begin position="33"/>
        <end position="378"/>
    </location>
</feature>
<gene>
    <name evidence="8" type="primary">SS1</name>
    <name evidence="8" type="ORF">AXF42_Ash014543</name>
</gene>
<evidence type="ECO:0000256" key="3">
    <source>
        <dbReference type="ARBA" id="ARBA00022553"/>
    </source>
</evidence>
<dbReference type="InterPro" id="IPR011042">
    <property type="entry name" value="6-blade_b-propeller_TolB-like"/>
</dbReference>
<dbReference type="EC" id="4.3.3.2" evidence="8"/>
<dbReference type="PANTHER" id="PTHR10426:SF88">
    <property type="entry name" value="ADIPOCYTE PLASMA MEMBRANE-ASSOCIATED PROTEIN HEMOMUCIN-RELATED"/>
    <property type="match status" value="1"/>
</dbReference>
<reference evidence="8 9" key="1">
    <citation type="journal article" date="2017" name="Nature">
        <title>The Apostasia genome and the evolution of orchids.</title>
        <authorList>
            <person name="Zhang G.Q."/>
            <person name="Liu K.W."/>
            <person name="Li Z."/>
            <person name="Lohaus R."/>
            <person name="Hsiao Y.Y."/>
            <person name="Niu S.C."/>
            <person name="Wang J.Y."/>
            <person name="Lin Y.C."/>
            <person name="Xu Q."/>
            <person name="Chen L.J."/>
            <person name="Yoshida K."/>
            <person name="Fujiwara S."/>
            <person name="Wang Z.W."/>
            <person name="Zhang Y.Q."/>
            <person name="Mitsuda N."/>
            <person name="Wang M."/>
            <person name="Liu G.H."/>
            <person name="Pecoraro L."/>
            <person name="Huang H.X."/>
            <person name="Xiao X.J."/>
            <person name="Lin M."/>
            <person name="Wu X.Y."/>
            <person name="Wu W.L."/>
            <person name="Chen Y.Y."/>
            <person name="Chang S.B."/>
            <person name="Sakamoto S."/>
            <person name="Ohme-Takagi M."/>
            <person name="Yagi M."/>
            <person name="Zeng S.J."/>
            <person name="Shen C.Y."/>
            <person name="Yeh C.M."/>
            <person name="Luo Y.B."/>
            <person name="Tsai W.C."/>
            <person name="Van de Peer Y."/>
            <person name="Liu Z.J."/>
        </authorList>
    </citation>
    <scope>NUCLEOTIDE SEQUENCE [LARGE SCALE GENOMIC DNA]</scope>
    <source>
        <strain evidence="9">cv. Shenzhen</strain>
        <tissue evidence="8">Stem</tissue>
    </source>
</reference>
<dbReference type="SUPFAM" id="SSF63829">
    <property type="entry name" value="Calcium-dependent phosphotriesterase"/>
    <property type="match status" value="1"/>
</dbReference>
<proteinExistence type="inferred from homology"/>
<feature type="signal peptide" evidence="6">
    <location>
        <begin position="1"/>
        <end position="32"/>
    </location>
</feature>
<dbReference type="GO" id="GO:0005773">
    <property type="term" value="C:vacuole"/>
    <property type="evidence" value="ECO:0007669"/>
    <property type="project" value="UniProtKB-SubCell"/>
</dbReference>
<evidence type="ECO:0000313" key="9">
    <source>
        <dbReference type="Proteomes" id="UP000236161"/>
    </source>
</evidence>
<accession>A0A2H9ZWW3</accession>
<dbReference type="Gene3D" id="2.120.10.30">
    <property type="entry name" value="TolB, C-terminal domain"/>
    <property type="match status" value="1"/>
</dbReference>
<dbReference type="EMBL" id="KZ453102">
    <property type="protein sequence ID" value="PKA47766.1"/>
    <property type="molecule type" value="Genomic_DNA"/>
</dbReference>
<feature type="domain" description="Strictosidine synthase conserved region" evidence="7">
    <location>
        <begin position="166"/>
        <end position="252"/>
    </location>
</feature>
<keyword evidence="5" id="KW-0325">Glycoprotein</keyword>
<keyword evidence="3" id="KW-0597">Phosphoprotein</keyword>
<dbReference type="InterPro" id="IPR018119">
    <property type="entry name" value="Strictosidine_synth_cons-reg"/>
</dbReference>
<dbReference type="GO" id="GO:0012505">
    <property type="term" value="C:endomembrane system"/>
    <property type="evidence" value="ECO:0007669"/>
    <property type="project" value="TreeGrafter"/>
</dbReference>
<evidence type="ECO:0000259" key="7">
    <source>
        <dbReference type="Pfam" id="PF03088"/>
    </source>
</evidence>
<keyword evidence="4" id="KW-0926">Vacuole</keyword>